<dbReference type="RefSeq" id="WP_146443955.1">
    <property type="nucleotide sequence ID" value="NZ_SJPR01000001.1"/>
</dbReference>
<evidence type="ECO:0008006" key="4">
    <source>
        <dbReference type="Google" id="ProtNLM"/>
    </source>
</evidence>
<evidence type="ECO:0000313" key="3">
    <source>
        <dbReference type="Proteomes" id="UP000317421"/>
    </source>
</evidence>
<dbReference type="CDD" id="cd14256">
    <property type="entry name" value="Dockerin_I"/>
    <property type="match status" value="1"/>
</dbReference>
<keyword evidence="1" id="KW-0732">Signal</keyword>
<organism evidence="2 3">
    <name type="scientific">Botrimarina colliarenosi</name>
    <dbReference type="NCBI Taxonomy" id="2528001"/>
    <lineage>
        <taxon>Bacteria</taxon>
        <taxon>Pseudomonadati</taxon>
        <taxon>Planctomycetota</taxon>
        <taxon>Planctomycetia</taxon>
        <taxon>Pirellulales</taxon>
        <taxon>Lacipirellulaceae</taxon>
        <taxon>Botrimarina</taxon>
    </lineage>
</organism>
<dbReference type="EMBL" id="SJPR01000001">
    <property type="protein sequence ID" value="TWU00271.1"/>
    <property type="molecule type" value="Genomic_DNA"/>
</dbReference>
<keyword evidence="3" id="KW-1185">Reference proteome</keyword>
<dbReference type="InterPro" id="IPR002105">
    <property type="entry name" value="Dockerin_1_rpt"/>
</dbReference>
<protein>
    <recommendedName>
        <fullName evidence="4">Dockerin domain-containing protein</fullName>
    </recommendedName>
</protein>
<gene>
    <name evidence="2" type="ORF">Pla108_12190</name>
</gene>
<accession>A0A5C6ALI7</accession>
<dbReference type="Pfam" id="PF15892">
    <property type="entry name" value="BNR_4"/>
    <property type="match status" value="1"/>
</dbReference>
<sequence precursor="true">MSKANLTTSLLASCLIAMTPTAAVGRIDLNVINGGFETGSLMSIPAGWSVAPGSNPFWTGDSSLAGADPGDGYAGSNQFISANWPYGGYSDAGSLIGGEANAALLYQDIDLTPYGSQIGVGDLYLGLSYAYFDNDPNDLGTISYDFFDAGGGMLGAGYVGDTQAGGGWAFVENLQATEVPSNAARLRISLGAERIGAGTQRNIAFDAVAASLQPPPPPGPVTDIVHGNLIQFDSDGNWTWYTDERTIVDPNNGHVLVNSVGFDETVQGGGYPGNVDVVDFNPTTGRRVVTRLSNQTSNPAIQNDDHNVGALLVLPDGRYLAMYANHGNNGGLGDEFTRFRVSTNPGDSTSWSEEKLYNWFENVPGASTHPGGTAEFANVSYHNLFYLSEEDQVYDISRSYGLLSTNGAAQNMPNVLRYDPDTNSVEWAGQLLESDAQGYSAYPKYVSNGVDRIYFATTETHPRNYNNSIFAGYIEGGQTFDLMGNTVDDNLFDSNVTAGNGSVPDVTDFTLVASPDPLGQGTNRLWTSDAALDSNGNLMVLYTSRSNPDGLTNDGGTNNPIDHRLHFAHWNPATSTWVNKEIARMGDRLYGPEQDYTGVGALIPGDENTLYISTYIDPRDPTGQTETSNHEIYRGKYDGSQWNWHAVTENSSVDNLRPIAPDTHGAAPQSVFWFRGDYNTAHDINAAVVGIIDRDEIGPSRPVTYVDATPINTTRTDGSPIASTAASNAAGAADNLWHERTGFGNGGSVLASNESGAEDAAALKTTVTGLDAGVYEVFAYFWSDNDEDWRLLTGLESDNLMDFRKYGSQHADEDQFDNAVTVAANNNDLLLYRVYLGRESVAAGGSIEVFVDDWTTLNGSLSRTWFDWVGYSLAAPLLAGDYNGDGTVDAADYTVWRDLLGTTGLAAYASADGDGDGEITLLDYDIWRSNYGATIDTVSSLTAPEPGSITVLLPALAVARRLR</sequence>
<dbReference type="AlphaFoldDB" id="A0A5C6ALI7"/>
<reference evidence="2 3" key="1">
    <citation type="submission" date="2019-02" db="EMBL/GenBank/DDBJ databases">
        <title>Deep-cultivation of Planctomycetes and their phenomic and genomic characterization uncovers novel biology.</title>
        <authorList>
            <person name="Wiegand S."/>
            <person name="Jogler M."/>
            <person name="Boedeker C."/>
            <person name="Pinto D."/>
            <person name="Vollmers J."/>
            <person name="Rivas-Marin E."/>
            <person name="Kohn T."/>
            <person name="Peeters S.H."/>
            <person name="Heuer A."/>
            <person name="Rast P."/>
            <person name="Oberbeckmann S."/>
            <person name="Bunk B."/>
            <person name="Jeske O."/>
            <person name="Meyerdierks A."/>
            <person name="Storesund J.E."/>
            <person name="Kallscheuer N."/>
            <person name="Luecker S."/>
            <person name="Lage O.M."/>
            <person name="Pohl T."/>
            <person name="Merkel B.J."/>
            <person name="Hornburger P."/>
            <person name="Mueller R.-W."/>
            <person name="Bruemmer F."/>
            <person name="Labrenz M."/>
            <person name="Spormann A.M."/>
            <person name="Op Den Camp H."/>
            <person name="Overmann J."/>
            <person name="Amann R."/>
            <person name="Jetten M.S.M."/>
            <person name="Mascher T."/>
            <person name="Medema M.H."/>
            <person name="Devos D.P."/>
            <person name="Kaster A.-K."/>
            <person name="Ovreas L."/>
            <person name="Rohde M."/>
            <person name="Galperin M.Y."/>
            <person name="Jogler C."/>
        </authorList>
    </citation>
    <scope>NUCLEOTIDE SEQUENCE [LARGE SCALE GENOMIC DNA]</scope>
    <source>
        <strain evidence="2 3">Pla108</strain>
    </source>
</reference>
<comment type="caution">
    <text evidence="2">The sequence shown here is derived from an EMBL/GenBank/DDBJ whole genome shotgun (WGS) entry which is preliminary data.</text>
</comment>
<evidence type="ECO:0000256" key="1">
    <source>
        <dbReference type="SAM" id="SignalP"/>
    </source>
</evidence>
<dbReference type="PROSITE" id="PS00018">
    <property type="entry name" value="EF_HAND_1"/>
    <property type="match status" value="2"/>
</dbReference>
<feature type="chain" id="PRO_5023146033" description="Dockerin domain-containing protein" evidence="1">
    <location>
        <begin position="23"/>
        <end position="963"/>
    </location>
</feature>
<dbReference type="GO" id="GO:0004553">
    <property type="term" value="F:hydrolase activity, hydrolyzing O-glycosyl compounds"/>
    <property type="evidence" value="ECO:0007669"/>
    <property type="project" value="InterPro"/>
</dbReference>
<dbReference type="Gene3D" id="1.10.1330.10">
    <property type="entry name" value="Dockerin domain"/>
    <property type="match status" value="1"/>
</dbReference>
<feature type="signal peptide" evidence="1">
    <location>
        <begin position="1"/>
        <end position="22"/>
    </location>
</feature>
<evidence type="ECO:0000313" key="2">
    <source>
        <dbReference type="EMBL" id="TWU00271.1"/>
    </source>
</evidence>
<dbReference type="SUPFAM" id="SSF63446">
    <property type="entry name" value="Type I dockerin domain"/>
    <property type="match status" value="1"/>
</dbReference>
<dbReference type="OrthoDB" id="6381507at2"/>
<name>A0A5C6ALI7_9BACT</name>
<dbReference type="Proteomes" id="UP000317421">
    <property type="component" value="Unassembled WGS sequence"/>
</dbReference>
<dbReference type="InterPro" id="IPR018247">
    <property type="entry name" value="EF_Hand_1_Ca_BS"/>
</dbReference>
<dbReference type="InterPro" id="IPR036439">
    <property type="entry name" value="Dockerin_dom_sf"/>
</dbReference>
<proteinExistence type="predicted"/>
<dbReference type="GO" id="GO:0000272">
    <property type="term" value="P:polysaccharide catabolic process"/>
    <property type="evidence" value="ECO:0007669"/>
    <property type="project" value="InterPro"/>
</dbReference>
<dbReference type="Pfam" id="PF00404">
    <property type="entry name" value="Dockerin_1"/>
    <property type="match status" value="1"/>
</dbReference>